<dbReference type="GO" id="GO:0046872">
    <property type="term" value="F:metal ion binding"/>
    <property type="evidence" value="ECO:0007669"/>
    <property type="project" value="InterPro"/>
</dbReference>
<dbReference type="InterPro" id="IPR011761">
    <property type="entry name" value="ATP-grasp"/>
</dbReference>
<feature type="domain" description="ATP-grasp" evidence="2">
    <location>
        <begin position="140"/>
        <end position="329"/>
    </location>
</feature>
<dbReference type="SUPFAM" id="SSF56059">
    <property type="entry name" value="Glutathione synthetase ATP-binding domain-like"/>
    <property type="match status" value="1"/>
</dbReference>
<keyword evidence="4" id="KW-1185">Reference proteome</keyword>
<evidence type="ECO:0000259" key="2">
    <source>
        <dbReference type="PROSITE" id="PS50975"/>
    </source>
</evidence>
<dbReference type="InterPro" id="IPR013651">
    <property type="entry name" value="ATP-grasp_RimK-type"/>
</dbReference>
<dbReference type="AlphaFoldDB" id="A0A4Y3R9R7"/>
<dbReference type="OrthoDB" id="4010908at2"/>
<dbReference type="Pfam" id="PF08443">
    <property type="entry name" value="RimK"/>
    <property type="match status" value="1"/>
</dbReference>
<dbReference type="GO" id="GO:0005524">
    <property type="term" value="F:ATP binding"/>
    <property type="evidence" value="ECO:0007669"/>
    <property type="project" value="UniProtKB-UniRule"/>
</dbReference>
<reference evidence="3 4" key="1">
    <citation type="submission" date="2019-06" db="EMBL/GenBank/DDBJ databases">
        <title>Whole genome shotgun sequence of Streptomyces cacaoi subsp. cacaoi NBRC 12748.</title>
        <authorList>
            <person name="Hosoyama A."/>
            <person name="Uohara A."/>
            <person name="Ohji S."/>
            <person name="Ichikawa N."/>
        </authorList>
    </citation>
    <scope>NUCLEOTIDE SEQUENCE [LARGE SCALE GENOMIC DNA]</scope>
    <source>
        <strain evidence="3 4">NBRC 12748</strain>
    </source>
</reference>
<protein>
    <recommendedName>
        <fullName evidence="2">ATP-grasp domain-containing protein</fullName>
    </recommendedName>
</protein>
<keyword evidence="1" id="KW-0067">ATP-binding</keyword>
<dbReference type="GO" id="GO:0018169">
    <property type="term" value="F:ribosomal S6-glutamic acid ligase activity"/>
    <property type="evidence" value="ECO:0007669"/>
    <property type="project" value="TreeGrafter"/>
</dbReference>
<dbReference type="GO" id="GO:0005737">
    <property type="term" value="C:cytoplasm"/>
    <property type="evidence" value="ECO:0007669"/>
    <property type="project" value="TreeGrafter"/>
</dbReference>
<comment type="caution">
    <text evidence="3">The sequence shown here is derived from an EMBL/GenBank/DDBJ whole genome shotgun (WGS) entry which is preliminary data.</text>
</comment>
<evidence type="ECO:0000313" key="3">
    <source>
        <dbReference type="EMBL" id="GEB53457.1"/>
    </source>
</evidence>
<dbReference type="GO" id="GO:0009432">
    <property type="term" value="P:SOS response"/>
    <property type="evidence" value="ECO:0007669"/>
    <property type="project" value="TreeGrafter"/>
</dbReference>
<evidence type="ECO:0000256" key="1">
    <source>
        <dbReference type="PROSITE-ProRule" id="PRU00409"/>
    </source>
</evidence>
<dbReference type="PANTHER" id="PTHR21621">
    <property type="entry name" value="RIBOSOMAL PROTEIN S6 MODIFICATION PROTEIN"/>
    <property type="match status" value="1"/>
</dbReference>
<evidence type="ECO:0000313" key="4">
    <source>
        <dbReference type="Proteomes" id="UP000319210"/>
    </source>
</evidence>
<dbReference type="RefSeq" id="WP_086817420.1">
    <property type="nucleotide sequence ID" value="NZ_BJMM01000051.1"/>
</dbReference>
<dbReference type="Proteomes" id="UP000319210">
    <property type="component" value="Unassembled WGS sequence"/>
</dbReference>
<dbReference type="PROSITE" id="PS50975">
    <property type="entry name" value="ATP_GRASP"/>
    <property type="match status" value="1"/>
</dbReference>
<name>A0A4Y3R9R7_STRCI</name>
<dbReference type="EMBL" id="BJMM01000051">
    <property type="protein sequence ID" value="GEB53457.1"/>
    <property type="molecule type" value="Genomic_DNA"/>
</dbReference>
<gene>
    <name evidence="3" type="ORF">SCA03_60080</name>
</gene>
<dbReference type="Gene3D" id="3.30.470.20">
    <property type="entry name" value="ATP-grasp fold, B domain"/>
    <property type="match status" value="1"/>
</dbReference>
<accession>A0A4Y3R9R7</accession>
<sequence>MAIQGEKSSESRKATGGRSGSGLITWIYQAEDLDPGQIADFEKSLHERYSAAAATIDFDFRVLRAGELIPSCLEKPVLRHRGTDILEQRQCFIVEDQSQDPQGLQGLRAIYRTIQASDSVLLNRTMAGPDYLERDKLALLQHAAGLGIPTPGTLAVPFGRYARSVVPEAVRAFGDGPYIVKPREMGMGVAVLKVDSERQLTTAIDIVAQATGGYIVQPFIPHTGDMRVYVADGEVVTSLTRRPRPGDYLANISQGGSAVATDDHRQVAGACRRIAESLGAEYLCIDWLMTEHGPVLNEWSTAGAGFTVLPEPQRSQVVDAFFGWIKRTFEKG</sequence>
<proteinExistence type="predicted"/>
<keyword evidence="1" id="KW-0547">Nucleotide-binding</keyword>
<organism evidence="3 4">
    <name type="scientific">Streptomyces cacaoi</name>
    <dbReference type="NCBI Taxonomy" id="1898"/>
    <lineage>
        <taxon>Bacteria</taxon>
        <taxon>Bacillati</taxon>
        <taxon>Actinomycetota</taxon>
        <taxon>Actinomycetes</taxon>
        <taxon>Kitasatosporales</taxon>
        <taxon>Streptomycetaceae</taxon>
        <taxon>Streptomyces</taxon>
    </lineage>
</organism>
<dbReference type="PANTHER" id="PTHR21621:SF0">
    <property type="entry name" value="BETA-CITRYLGLUTAMATE SYNTHASE B-RELATED"/>
    <property type="match status" value="1"/>
</dbReference>